<keyword evidence="4" id="KW-1185">Reference proteome</keyword>
<dbReference type="CDD" id="cd00821">
    <property type="entry name" value="PH"/>
    <property type="match status" value="1"/>
</dbReference>
<dbReference type="Proteomes" id="UP001516464">
    <property type="component" value="Unassembled WGS sequence"/>
</dbReference>
<evidence type="ECO:0000313" key="4">
    <source>
        <dbReference type="Proteomes" id="UP001516464"/>
    </source>
</evidence>
<feature type="region of interest" description="Disordered" evidence="1">
    <location>
        <begin position="29"/>
        <end position="392"/>
    </location>
</feature>
<accession>A0ABQ7I2X0</accession>
<dbReference type="Gene3D" id="2.30.29.30">
    <property type="entry name" value="Pleckstrin-homology domain (PH domain)/Phosphotyrosine-binding domain (PTB)"/>
    <property type="match status" value="1"/>
</dbReference>
<feature type="compositionally biased region" description="Basic and acidic residues" evidence="1">
    <location>
        <begin position="318"/>
        <end position="352"/>
    </location>
</feature>
<dbReference type="EMBL" id="SBIQ01000004">
    <property type="protein sequence ID" value="KAF7684699.1"/>
    <property type="molecule type" value="Genomic_DNA"/>
</dbReference>
<dbReference type="PROSITE" id="PS50003">
    <property type="entry name" value="PH_DOMAIN"/>
    <property type="match status" value="1"/>
</dbReference>
<name>A0ABQ7I2X0_9MICR</name>
<dbReference type="SMART" id="SM00233">
    <property type="entry name" value="PH"/>
    <property type="match status" value="1"/>
</dbReference>
<feature type="compositionally biased region" description="Basic and acidic residues" evidence="1">
    <location>
        <begin position="363"/>
        <end position="377"/>
    </location>
</feature>
<feature type="compositionally biased region" description="Basic and acidic residues" evidence="1">
    <location>
        <begin position="261"/>
        <end position="308"/>
    </location>
</feature>
<sequence length="540" mass="63669">MKSNRKHRSIRIVERDKTEGEIDKYELDENGLPKFIKKEDLEKDAKTKDGINDGGGGDKVEKEEGIGKKISEKVEEVKEKVIGNNKEDNKKEDDMKEDDMKKDDMKEDDIKEDNKKEDNKKEDDMKKDDMKEDDKKEDNKKEDDMKEDDKKEDDMKEDDMKKDDMKEDDKKEDNKKEDDMKEDNKKEDDMKKDDKKEDDMKKDDMKKDDKKEDDMKKDDMKKDDMKEDDMKKDDMKKDDMKKDDMKEDDMKKDDMEEDDKKEDNMKKDDMKSEEVNKNKNEDGNKSVVFDENRNQEYAVEKDKDKSLPEPDLASLINKDNEVKDDKMENDMKDEIKDKAKDDKKKEALKQETGDDNEPSISELTKKTRPSESEEKSKLLAAGNAPTIGKSGKAVKPIVDEEVLEHSPEILQYEDEESGVRNDLPQDCDISKERSRNNVSIEGKVYKRRFFFSCCWHERYFVLTKDGDLKYYADPTKNKHKGIVNLKSVLDMQRQDDNDSSHPYKIVLKYLNFEDELAFDSETKRNKWALKMSLVRRNALK</sequence>
<dbReference type="Pfam" id="PF00169">
    <property type="entry name" value="PH"/>
    <property type="match status" value="1"/>
</dbReference>
<dbReference type="InterPro" id="IPR011993">
    <property type="entry name" value="PH-like_dom_sf"/>
</dbReference>
<evidence type="ECO:0000313" key="3">
    <source>
        <dbReference type="EMBL" id="KAF7684699.1"/>
    </source>
</evidence>
<organism evidence="3 4">
    <name type="scientific">Astathelohania contejeani</name>
    <dbReference type="NCBI Taxonomy" id="164912"/>
    <lineage>
        <taxon>Eukaryota</taxon>
        <taxon>Fungi</taxon>
        <taxon>Fungi incertae sedis</taxon>
        <taxon>Microsporidia</taxon>
        <taxon>Astathelohaniidae</taxon>
        <taxon>Astathelohania</taxon>
    </lineage>
</organism>
<dbReference type="InterPro" id="IPR001849">
    <property type="entry name" value="PH_domain"/>
</dbReference>
<evidence type="ECO:0000259" key="2">
    <source>
        <dbReference type="PROSITE" id="PS50003"/>
    </source>
</evidence>
<dbReference type="SUPFAM" id="SSF50729">
    <property type="entry name" value="PH domain-like"/>
    <property type="match status" value="1"/>
</dbReference>
<reference evidence="3 4" key="1">
    <citation type="submission" date="2019-01" db="EMBL/GenBank/DDBJ databases">
        <title>Genomes sequencing and comparative genomics of infectious freshwater microsporidia, Cucumispora dikerogammari and Thelohania contejeani.</title>
        <authorList>
            <person name="Cormier A."/>
            <person name="Giraud I."/>
            <person name="Wattier R."/>
            <person name="Teixeira M."/>
            <person name="Grandjean F."/>
            <person name="Rigaud T."/>
            <person name="Cordaux R."/>
        </authorList>
    </citation>
    <scope>NUCLEOTIDE SEQUENCE [LARGE SCALE GENOMIC DNA]</scope>
    <source>
        <strain evidence="3">T1</strain>
        <tissue evidence="3">Spores</tissue>
    </source>
</reference>
<comment type="caution">
    <text evidence="3">The sequence shown here is derived from an EMBL/GenBank/DDBJ whole genome shotgun (WGS) entry which is preliminary data.</text>
</comment>
<feature type="compositionally biased region" description="Basic and acidic residues" evidence="1">
    <location>
        <begin position="36"/>
        <end position="254"/>
    </location>
</feature>
<evidence type="ECO:0000256" key="1">
    <source>
        <dbReference type="SAM" id="MobiDB-lite"/>
    </source>
</evidence>
<proteinExistence type="predicted"/>
<gene>
    <name evidence="3" type="ORF">TCON_0115</name>
</gene>
<feature type="domain" description="PH" evidence="2">
    <location>
        <begin position="437"/>
        <end position="536"/>
    </location>
</feature>
<protein>
    <submittedName>
        <fullName evidence="3">PH domain-containing protein</fullName>
    </submittedName>
</protein>